<dbReference type="GO" id="GO:0016567">
    <property type="term" value="P:protein ubiquitination"/>
    <property type="evidence" value="ECO:0007669"/>
    <property type="project" value="InterPro"/>
</dbReference>
<protein>
    <recommendedName>
        <fullName evidence="8">U-box domain-containing protein 12</fullName>
        <ecNumber evidence="4">2.3.2.27</ecNumber>
    </recommendedName>
    <alternativeName>
        <fullName evidence="9">Plant U-box protein 12</fullName>
    </alternativeName>
    <alternativeName>
        <fullName evidence="10">RING-type E3 ubiquitin transferase PUB12</fullName>
    </alternativeName>
</protein>
<dbReference type="PROSITE" id="PS51698">
    <property type="entry name" value="U_BOX"/>
    <property type="match status" value="1"/>
</dbReference>
<evidence type="ECO:0000256" key="7">
    <source>
        <dbReference type="ARBA" id="ARBA00022786"/>
    </source>
</evidence>
<keyword evidence="14" id="KW-1185">Reference proteome</keyword>
<dbReference type="Proteomes" id="UP001415857">
    <property type="component" value="Unassembled WGS sequence"/>
</dbReference>
<dbReference type="SUPFAM" id="SSF57850">
    <property type="entry name" value="RING/U-box"/>
    <property type="match status" value="1"/>
</dbReference>
<dbReference type="FunFam" id="3.30.40.10:FF:000114">
    <property type="entry name" value="RING-type E3 ubiquitin transferase"/>
    <property type="match status" value="1"/>
</dbReference>
<evidence type="ECO:0000256" key="2">
    <source>
        <dbReference type="ARBA" id="ARBA00003861"/>
    </source>
</evidence>
<evidence type="ECO:0000256" key="4">
    <source>
        <dbReference type="ARBA" id="ARBA00012483"/>
    </source>
</evidence>
<dbReference type="Pfam" id="PF04564">
    <property type="entry name" value="U-box"/>
    <property type="match status" value="1"/>
</dbReference>
<proteinExistence type="predicted"/>
<keyword evidence="6" id="KW-0677">Repeat</keyword>
<dbReference type="SMART" id="SM00185">
    <property type="entry name" value="ARM"/>
    <property type="match status" value="5"/>
</dbReference>
<dbReference type="GO" id="GO:0007166">
    <property type="term" value="P:cell surface receptor signaling pathway"/>
    <property type="evidence" value="ECO:0007669"/>
    <property type="project" value="InterPro"/>
</dbReference>
<dbReference type="InterPro" id="IPR036537">
    <property type="entry name" value="Adaptor_Cbl_N_dom_sf"/>
</dbReference>
<dbReference type="GO" id="GO:0061630">
    <property type="term" value="F:ubiquitin protein ligase activity"/>
    <property type="evidence" value="ECO:0007669"/>
    <property type="project" value="UniProtKB-EC"/>
</dbReference>
<dbReference type="Gene3D" id="1.25.10.10">
    <property type="entry name" value="Leucine-rich Repeat Variant"/>
    <property type="match status" value="1"/>
</dbReference>
<dbReference type="AlphaFoldDB" id="A0AAP0S5Y0"/>
<keyword evidence="5" id="KW-0808">Transferase</keyword>
<evidence type="ECO:0000256" key="5">
    <source>
        <dbReference type="ARBA" id="ARBA00022679"/>
    </source>
</evidence>
<evidence type="ECO:0000313" key="13">
    <source>
        <dbReference type="EMBL" id="KAK9290129.1"/>
    </source>
</evidence>
<dbReference type="FunFam" id="1.20.930.20:FF:000002">
    <property type="entry name" value="RING-type E3 ubiquitin transferase"/>
    <property type="match status" value="1"/>
</dbReference>
<dbReference type="Pfam" id="PF25368">
    <property type="entry name" value="PUB10_N"/>
    <property type="match status" value="1"/>
</dbReference>
<keyword evidence="7" id="KW-0833">Ubl conjugation pathway</keyword>
<comment type="function">
    <text evidence="2">Functions as an E3 ubiquitin ligase.</text>
</comment>
<evidence type="ECO:0000256" key="1">
    <source>
        <dbReference type="ARBA" id="ARBA00000900"/>
    </source>
</evidence>
<sequence>MDDEKAELLEKLMDIVEEISHISNFKCVIKKQSCNLSRRVKLLIPLFEELGEIRERISVETLQALISLKEALESAKQLLRACCQGSNIFLAVYWSYVLVEILEPSFFIWLQVLERERTKNKFQKVTVQFEQALGEVSYDKLDISDEVKEQVELVHAQFRRGKEQIDSYDWELYEDLLSIYNQSNDVDTGPAVLSKLCEKLQLLSTEDVKQESLAVHEMAAASGGEMGESMEKVTILLRKIEDFVQAENPHISISVSENDASLSCSGQAHIDRNSKSPGIPDDFRCPISLDLMKDPVIISTGQTYERACIKKWLEAGHGTCPKTQQILHSSTLTPNYVLRSLISHWCEASGMEPPKRPGNSRFGETTFTCSAKGEEINTFLSKLASDSIEDQRSAAGELRRLAKHNGDNRVFIAEVGAIPLLVSLLFTPDSCTQEHAVTALLNLSICEDNKGSIMSSGAVPGILHVLQNGSMEARENAAATFFSLSVVDEFKVIIGSSGAIPALVTLLNEGSQRGKLDAAMALFNLCIYQGNKGKAVRAGVVPMLMTLLTKPDGEMVDEALAIMAILASHPDGRAAIGALEVVPVLVELIGNGSPRNRENAAAVLVHLCAGDHQCRTQAWVLGVMDPLLHLADNGTDRGKRKATQLLELMGRFVEQHEQSQMQADAQPQN</sequence>
<dbReference type="SUPFAM" id="SSF48371">
    <property type="entry name" value="ARM repeat"/>
    <property type="match status" value="1"/>
</dbReference>
<dbReference type="CDD" id="cd16664">
    <property type="entry name" value="RING-Ubox_PUB"/>
    <property type="match status" value="1"/>
</dbReference>
<dbReference type="SMART" id="SM00504">
    <property type="entry name" value="Ubox"/>
    <property type="match status" value="1"/>
</dbReference>
<evidence type="ECO:0000256" key="8">
    <source>
        <dbReference type="ARBA" id="ARBA00074389"/>
    </source>
</evidence>
<dbReference type="EC" id="2.3.2.27" evidence="4"/>
<dbReference type="PANTHER" id="PTHR23315:SF252">
    <property type="entry name" value="RING-TYPE E3 UBIQUITIN TRANSFERASE"/>
    <property type="match status" value="1"/>
</dbReference>
<comment type="catalytic activity">
    <reaction evidence="1">
        <text>S-ubiquitinyl-[E2 ubiquitin-conjugating enzyme]-L-cysteine + [acceptor protein]-L-lysine = [E2 ubiquitin-conjugating enzyme]-L-cysteine + N(6)-ubiquitinyl-[acceptor protein]-L-lysine.</text>
        <dbReference type="EC" id="2.3.2.27"/>
    </reaction>
</comment>
<feature type="domain" description="U-box" evidence="12">
    <location>
        <begin position="278"/>
        <end position="352"/>
    </location>
</feature>
<dbReference type="PANTHER" id="PTHR23315">
    <property type="entry name" value="U BOX DOMAIN-CONTAINING"/>
    <property type="match status" value="1"/>
</dbReference>
<comment type="pathway">
    <text evidence="3">Protein modification; protein ubiquitination.</text>
</comment>
<dbReference type="PROSITE" id="PS50176">
    <property type="entry name" value="ARM_REPEAT"/>
    <property type="match status" value="2"/>
</dbReference>
<dbReference type="InterPro" id="IPR003613">
    <property type="entry name" value="Ubox_domain"/>
</dbReference>
<dbReference type="Pfam" id="PF25598">
    <property type="entry name" value="ARM_PUB"/>
    <property type="match status" value="1"/>
</dbReference>
<comment type="caution">
    <text evidence="13">The sequence shown here is derived from an EMBL/GenBank/DDBJ whole genome shotgun (WGS) entry which is preliminary data.</text>
</comment>
<feature type="repeat" description="ARM" evidence="11">
    <location>
        <begin position="416"/>
        <end position="458"/>
    </location>
</feature>
<dbReference type="Gene3D" id="1.20.930.20">
    <property type="entry name" value="Adaptor protein Cbl, N-terminal domain"/>
    <property type="match status" value="1"/>
</dbReference>
<reference evidence="13 14" key="1">
    <citation type="journal article" date="2024" name="Plant J.">
        <title>Genome sequences and population genomics reveal climatic adaptation and genomic divergence between two closely related sweetgum species.</title>
        <authorList>
            <person name="Xu W.Q."/>
            <person name="Ren C.Q."/>
            <person name="Zhang X.Y."/>
            <person name="Comes H.P."/>
            <person name="Liu X.H."/>
            <person name="Li Y.G."/>
            <person name="Kettle C.J."/>
            <person name="Jalonen R."/>
            <person name="Gaisberger H."/>
            <person name="Ma Y.Z."/>
            <person name="Qiu Y.X."/>
        </authorList>
    </citation>
    <scope>NUCLEOTIDE SEQUENCE [LARGE SCALE GENOMIC DNA]</scope>
    <source>
        <strain evidence="13">Hangzhou</strain>
    </source>
</reference>
<evidence type="ECO:0000313" key="14">
    <source>
        <dbReference type="Proteomes" id="UP001415857"/>
    </source>
</evidence>
<dbReference type="FunFam" id="1.25.10.10:FF:000082">
    <property type="entry name" value="RING-type E3 ubiquitin transferase"/>
    <property type="match status" value="1"/>
</dbReference>
<dbReference type="InterPro" id="IPR058678">
    <property type="entry name" value="ARM_PUB"/>
</dbReference>
<evidence type="ECO:0000256" key="3">
    <source>
        <dbReference type="ARBA" id="ARBA00004906"/>
    </source>
</evidence>
<dbReference type="InterPro" id="IPR011989">
    <property type="entry name" value="ARM-like"/>
</dbReference>
<dbReference type="InterPro" id="IPR045210">
    <property type="entry name" value="RING-Ubox_PUB"/>
</dbReference>
<evidence type="ECO:0000259" key="12">
    <source>
        <dbReference type="PROSITE" id="PS51698"/>
    </source>
</evidence>
<evidence type="ECO:0000256" key="9">
    <source>
        <dbReference type="ARBA" id="ARBA00075465"/>
    </source>
</evidence>
<dbReference type="Gene3D" id="3.30.40.10">
    <property type="entry name" value="Zinc/RING finger domain, C3HC4 (zinc finger)"/>
    <property type="match status" value="1"/>
</dbReference>
<organism evidence="13 14">
    <name type="scientific">Liquidambar formosana</name>
    <name type="common">Formosan gum</name>
    <dbReference type="NCBI Taxonomy" id="63359"/>
    <lineage>
        <taxon>Eukaryota</taxon>
        <taxon>Viridiplantae</taxon>
        <taxon>Streptophyta</taxon>
        <taxon>Embryophyta</taxon>
        <taxon>Tracheophyta</taxon>
        <taxon>Spermatophyta</taxon>
        <taxon>Magnoliopsida</taxon>
        <taxon>eudicotyledons</taxon>
        <taxon>Gunneridae</taxon>
        <taxon>Pentapetalae</taxon>
        <taxon>Saxifragales</taxon>
        <taxon>Altingiaceae</taxon>
        <taxon>Liquidambar</taxon>
    </lineage>
</organism>
<dbReference type="EMBL" id="JBBPBK010000002">
    <property type="protein sequence ID" value="KAK9290129.1"/>
    <property type="molecule type" value="Genomic_DNA"/>
</dbReference>
<dbReference type="InterPro" id="IPR057623">
    <property type="entry name" value="PUB12-19-like_N"/>
</dbReference>
<evidence type="ECO:0000256" key="6">
    <source>
        <dbReference type="ARBA" id="ARBA00022737"/>
    </source>
</evidence>
<dbReference type="InterPro" id="IPR000225">
    <property type="entry name" value="Armadillo"/>
</dbReference>
<name>A0AAP0S5Y0_LIQFO</name>
<gene>
    <name evidence="13" type="ORF">L1049_008294</name>
</gene>
<feature type="repeat" description="ARM" evidence="11">
    <location>
        <begin position="539"/>
        <end position="576"/>
    </location>
</feature>
<evidence type="ECO:0000256" key="11">
    <source>
        <dbReference type="PROSITE-ProRule" id="PRU00259"/>
    </source>
</evidence>
<dbReference type="InterPro" id="IPR016024">
    <property type="entry name" value="ARM-type_fold"/>
</dbReference>
<dbReference type="InterPro" id="IPR013083">
    <property type="entry name" value="Znf_RING/FYVE/PHD"/>
</dbReference>
<evidence type="ECO:0000256" key="10">
    <source>
        <dbReference type="ARBA" id="ARBA00076227"/>
    </source>
</evidence>
<accession>A0AAP0S5Y0</accession>